<evidence type="ECO:0000313" key="3">
    <source>
        <dbReference type="EMBL" id="MDN4480626.1"/>
    </source>
</evidence>
<feature type="compositionally biased region" description="Low complexity" evidence="1">
    <location>
        <begin position="38"/>
        <end position="61"/>
    </location>
</feature>
<evidence type="ECO:0000256" key="1">
    <source>
        <dbReference type="SAM" id="MobiDB-lite"/>
    </source>
</evidence>
<keyword evidence="2" id="KW-0732">Signal</keyword>
<comment type="caution">
    <text evidence="3">The sequence shown here is derived from an EMBL/GenBank/DDBJ whole genome shotgun (WGS) entry which is preliminary data.</text>
</comment>
<organism evidence="3 4">
    <name type="scientific">Demequina muriae</name>
    <dbReference type="NCBI Taxonomy" id="3051664"/>
    <lineage>
        <taxon>Bacteria</taxon>
        <taxon>Bacillati</taxon>
        <taxon>Actinomycetota</taxon>
        <taxon>Actinomycetes</taxon>
        <taxon>Micrococcales</taxon>
        <taxon>Demequinaceae</taxon>
        <taxon>Demequina</taxon>
    </lineage>
</organism>
<gene>
    <name evidence="3" type="ORF">QQX02_06785</name>
</gene>
<dbReference type="EMBL" id="JAUHQA010000001">
    <property type="protein sequence ID" value="MDN4480626.1"/>
    <property type="molecule type" value="Genomic_DNA"/>
</dbReference>
<feature type="region of interest" description="Disordered" evidence="1">
    <location>
        <begin position="28"/>
        <end position="78"/>
    </location>
</feature>
<evidence type="ECO:0000256" key="2">
    <source>
        <dbReference type="SAM" id="SignalP"/>
    </source>
</evidence>
<feature type="chain" id="PRO_5046744510" evidence="2">
    <location>
        <begin position="25"/>
        <end position="402"/>
    </location>
</feature>
<protein>
    <submittedName>
        <fullName evidence="3">Uncharacterized protein</fullName>
    </submittedName>
</protein>
<name>A0ABT8GGR2_9MICO</name>
<proteinExistence type="predicted"/>
<evidence type="ECO:0000313" key="4">
    <source>
        <dbReference type="Proteomes" id="UP001172708"/>
    </source>
</evidence>
<dbReference type="Proteomes" id="UP001172708">
    <property type="component" value="Unassembled WGS sequence"/>
</dbReference>
<dbReference type="RefSeq" id="WP_301142066.1">
    <property type="nucleotide sequence ID" value="NZ_JAUHQA010000001.1"/>
</dbReference>
<sequence length="402" mass="42395">MTGRPGLRLRAVSAVALATAAVLALGACQPEPTPTPTASPSATQASTPSPSPSVSTETWPPAELDALTPADPVDEGEPTAYEAPEWLWDWVDDSWSTAIYSTVEVAESADGGPALEGVQWLYLLAPDGTAFRIADLGHDAFATIVDWDADHRQAWLHLQGWGESWDVAEVALETGDVDTEDFTDGAGPRDTVESGGLSADLLPRDVAADGTRLWIAVSPFGDMGGTVWYEPVAGEWKPSSVNDALFDIAQARHARGDDSEHSPGPIGGSGWVSIESERAISMVADAGGQGAAAPTYVIFDHDLGDDTYIRTGFTPPDSATGCQVHGPDGDEVVVRCWNVDTSVPDTGWAVDLDSSDAVEVPVDPEQTPNHDLGSYTEDVKTQGTQPPNADDWTDLMPAPPLP</sequence>
<reference evidence="3" key="1">
    <citation type="submission" date="2023-06" db="EMBL/GenBank/DDBJ databases">
        <title>Egi l300058.</title>
        <authorList>
            <person name="Gao L."/>
            <person name="Fang B.-Z."/>
            <person name="Li W.-J."/>
        </authorList>
    </citation>
    <scope>NUCLEOTIDE SEQUENCE</scope>
    <source>
        <strain evidence="3">EGI L300058</strain>
    </source>
</reference>
<dbReference type="PROSITE" id="PS51257">
    <property type="entry name" value="PROKAR_LIPOPROTEIN"/>
    <property type="match status" value="1"/>
</dbReference>
<accession>A0ABT8GGR2</accession>
<keyword evidence="4" id="KW-1185">Reference proteome</keyword>
<feature type="signal peptide" evidence="2">
    <location>
        <begin position="1"/>
        <end position="24"/>
    </location>
</feature>
<feature type="region of interest" description="Disordered" evidence="1">
    <location>
        <begin position="359"/>
        <end position="402"/>
    </location>
</feature>